<reference evidence="2 3" key="1">
    <citation type="journal article" date="2021" name="BMC Genomics">
        <title>Datura genome reveals duplications of psychoactive alkaloid biosynthetic genes and high mutation rate following tissue culture.</title>
        <authorList>
            <person name="Rajewski A."/>
            <person name="Carter-House D."/>
            <person name="Stajich J."/>
            <person name="Litt A."/>
        </authorList>
    </citation>
    <scope>NUCLEOTIDE SEQUENCE [LARGE SCALE GENOMIC DNA]</scope>
    <source>
        <strain evidence="2">AR-01</strain>
    </source>
</reference>
<dbReference type="EMBL" id="JACEIK010002430">
    <property type="protein sequence ID" value="MCD9561126.1"/>
    <property type="molecule type" value="Genomic_DNA"/>
</dbReference>
<sequence length="139" mass="14870">FVAEGEEEGRCGGGEDFSSVVRRGGRLLVAGEDEGGLAAGEVVGRAIGNGGRERRGGRRRGEVGFVAGNYGSMVVVSGRRGVREEEDDGGYGIFHLKNSTGRGERRGTRGRGKGKGRPAAREKRERRRRVREGEREVGG</sequence>
<feature type="compositionally biased region" description="Basic residues" evidence="1">
    <location>
        <begin position="108"/>
        <end position="130"/>
    </location>
</feature>
<accession>A0ABS8USL9</accession>
<evidence type="ECO:0000313" key="3">
    <source>
        <dbReference type="Proteomes" id="UP000823775"/>
    </source>
</evidence>
<organism evidence="2 3">
    <name type="scientific">Datura stramonium</name>
    <name type="common">Jimsonweed</name>
    <name type="synonym">Common thornapple</name>
    <dbReference type="NCBI Taxonomy" id="4076"/>
    <lineage>
        <taxon>Eukaryota</taxon>
        <taxon>Viridiplantae</taxon>
        <taxon>Streptophyta</taxon>
        <taxon>Embryophyta</taxon>
        <taxon>Tracheophyta</taxon>
        <taxon>Spermatophyta</taxon>
        <taxon>Magnoliopsida</taxon>
        <taxon>eudicotyledons</taxon>
        <taxon>Gunneridae</taxon>
        <taxon>Pentapetalae</taxon>
        <taxon>asterids</taxon>
        <taxon>lamiids</taxon>
        <taxon>Solanales</taxon>
        <taxon>Solanaceae</taxon>
        <taxon>Solanoideae</taxon>
        <taxon>Datureae</taxon>
        <taxon>Datura</taxon>
    </lineage>
</organism>
<dbReference type="Proteomes" id="UP000823775">
    <property type="component" value="Unassembled WGS sequence"/>
</dbReference>
<protein>
    <submittedName>
        <fullName evidence="2">Uncharacterized protein</fullName>
    </submittedName>
</protein>
<name>A0ABS8USL9_DATST</name>
<feature type="region of interest" description="Disordered" evidence="1">
    <location>
        <begin position="82"/>
        <end position="139"/>
    </location>
</feature>
<feature type="non-terminal residue" evidence="2">
    <location>
        <position position="1"/>
    </location>
</feature>
<evidence type="ECO:0000256" key="1">
    <source>
        <dbReference type="SAM" id="MobiDB-lite"/>
    </source>
</evidence>
<keyword evidence="3" id="KW-1185">Reference proteome</keyword>
<gene>
    <name evidence="2" type="ORF">HAX54_020099</name>
</gene>
<comment type="caution">
    <text evidence="2">The sequence shown here is derived from an EMBL/GenBank/DDBJ whole genome shotgun (WGS) entry which is preliminary data.</text>
</comment>
<proteinExistence type="predicted"/>
<evidence type="ECO:0000313" key="2">
    <source>
        <dbReference type="EMBL" id="MCD9561126.1"/>
    </source>
</evidence>